<dbReference type="InterPro" id="IPR036259">
    <property type="entry name" value="MFS_trans_sf"/>
</dbReference>
<sequence length="215" mass="24687">MKHTTPKLTKTTGIDSRPAWKQNRNARKDIVFGHHRTLCWSCLSPMVAGLMSVAGVSWRSVFLWLTMFSGFCLLLTFFKLPETFVPVLLAQRASKLHKETEEDCYWAPLEKAEFIHGCLYLLSEAYPIVFLDDHLMNLGFYGLMFLPIIAGSITSALKHPAILNLRYEPKMAEFASHPNSNCTWAAPVFALSFWFSWTHPRHTRRRSRQVSPWGP</sequence>
<keyword evidence="4 5" id="KW-0472">Membrane</keyword>
<evidence type="ECO:0000256" key="1">
    <source>
        <dbReference type="ARBA" id="ARBA00004141"/>
    </source>
</evidence>
<dbReference type="STRING" id="5627.A0A1C7ML71"/>
<evidence type="ECO:0000256" key="5">
    <source>
        <dbReference type="SAM" id="Phobius"/>
    </source>
</evidence>
<dbReference type="SUPFAM" id="SSF103473">
    <property type="entry name" value="MFS general substrate transporter"/>
    <property type="match status" value="1"/>
</dbReference>
<dbReference type="OrthoDB" id="9986881at2759"/>
<dbReference type="PANTHER" id="PTHR23502">
    <property type="entry name" value="MAJOR FACILITATOR SUPERFAMILY"/>
    <property type="match status" value="1"/>
</dbReference>
<name>A0A1C7ML71_GRIFR</name>
<evidence type="ECO:0000256" key="3">
    <source>
        <dbReference type="ARBA" id="ARBA00022989"/>
    </source>
</evidence>
<protein>
    <submittedName>
        <fullName evidence="6">Uncharacterized protein</fullName>
    </submittedName>
</protein>
<comment type="subcellular location">
    <subcellularLocation>
        <location evidence="1">Membrane</location>
        <topology evidence="1">Multi-pass membrane protein</topology>
    </subcellularLocation>
</comment>
<dbReference type="PANTHER" id="PTHR23502:SF173">
    <property type="entry name" value="MFS-MULTIDRUG-RESISTANCE TRANSPORTER-RELATED"/>
    <property type="match status" value="1"/>
</dbReference>
<feature type="transmembrane region" description="Helical" evidence="5">
    <location>
        <begin position="138"/>
        <end position="157"/>
    </location>
</feature>
<keyword evidence="2 5" id="KW-0812">Transmembrane</keyword>
<dbReference type="Gene3D" id="1.20.1250.20">
    <property type="entry name" value="MFS general substrate transporter like domains"/>
    <property type="match status" value="1"/>
</dbReference>
<proteinExistence type="predicted"/>
<evidence type="ECO:0000256" key="2">
    <source>
        <dbReference type="ARBA" id="ARBA00022692"/>
    </source>
</evidence>
<evidence type="ECO:0000313" key="6">
    <source>
        <dbReference type="EMBL" id="OBZ77600.1"/>
    </source>
</evidence>
<comment type="caution">
    <text evidence="6">The sequence shown here is derived from an EMBL/GenBank/DDBJ whole genome shotgun (WGS) entry which is preliminary data.</text>
</comment>
<evidence type="ECO:0000313" key="7">
    <source>
        <dbReference type="Proteomes" id="UP000092993"/>
    </source>
</evidence>
<organism evidence="6 7">
    <name type="scientific">Grifola frondosa</name>
    <name type="common">Maitake</name>
    <name type="synonym">Polyporus frondosus</name>
    <dbReference type="NCBI Taxonomy" id="5627"/>
    <lineage>
        <taxon>Eukaryota</taxon>
        <taxon>Fungi</taxon>
        <taxon>Dikarya</taxon>
        <taxon>Basidiomycota</taxon>
        <taxon>Agaricomycotina</taxon>
        <taxon>Agaricomycetes</taxon>
        <taxon>Polyporales</taxon>
        <taxon>Grifolaceae</taxon>
        <taxon>Grifola</taxon>
    </lineage>
</organism>
<reference evidence="6 7" key="1">
    <citation type="submission" date="2016-03" db="EMBL/GenBank/DDBJ databases">
        <title>Whole genome sequencing of Grifola frondosa 9006-11.</title>
        <authorList>
            <person name="Min B."/>
            <person name="Park H."/>
            <person name="Kim J.-G."/>
            <person name="Cho H."/>
            <person name="Oh Y.-L."/>
            <person name="Kong W.-S."/>
            <person name="Choi I.-G."/>
        </authorList>
    </citation>
    <scope>NUCLEOTIDE SEQUENCE [LARGE SCALE GENOMIC DNA]</scope>
    <source>
        <strain evidence="6 7">9006-11</strain>
    </source>
</reference>
<feature type="transmembrane region" description="Helical" evidence="5">
    <location>
        <begin position="61"/>
        <end position="78"/>
    </location>
</feature>
<gene>
    <name evidence="6" type="ORF">A0H81_02407</name>
</gene>
<dbReference type="GO" id="GO:0022857">
    <property type="term" value="F:transmembrane transporter activity"/>
    <property type="evidence" value="ECO:0007669"/>
    <property type="project" value="TreeGrafter"/>
</dbReference>
<accession>A0A1C7ML71</accession>
<dbReference type="AlphaFoldDB" id="A0A1C7ML71"/>
<evidence type="ECO:0000256" key="4">
    <source>
        <dbReference type="ARBA" id="ARBA00023136"/>
    </source>
</evidence>
<keyword evidence="3 5" id="KW-1133">Transmembrane helix</keyword>
<dbReference type="Proteomes" id="UP000092993">
    <property type="component" value="Unassembled WGS sequence"/>
</dbReference>
<keyword evidence="7" id="KW-1185">Reference proteome</keyword>
<dbReference type="EMBL" id="LUGG01000002">
    <property type="protein sequence ID" value="OBZ77600.1"/>
    <property type="molecule type" value="Genomic_DNA"/>
</dbReference>
<dbReference type="GO" id="GO:0005886">
    <property type="term" value="C:plasma membrane"/>
    <property type="evidence" value="ECO:0007669"/>
    <property type="project" value="TreeGrafter"/>
</dbReference>